<dbReference type="Proteomes" id="UP000265520">
    <property type="component" value="Unassembled WGS sequence"/>
</dbReference>
<feature type="non-terminal residue" evidence="1">
    <location>
        <position position="1"/>
    </location>
</feature>
<dbReference type="AlphaFoldDB" id="A0A392NZR7"/>
<reference evidence="1 2" key="1">
    <citation type="journal article" date="2018" name="Front. Plant Sci.">
        <title>Red Clover (Trifolium pratense) and Zigzag Clover (T. medium) - A Picture of Genomic Similarities and Differences.</title>
        <authorList>
            <person name="Dluhosova J."/>
            <person name="Istvanek J."/>
            <person name="Nedelnik J."/>
            <person name="Repkova J."/>
        </authorList>
    </citation>
    <scope>NUCLEOTIDE SEQUENCE [LARGE SCALE GENOMIC DNA]</scope>
    <source>
        <strain evidence="2">cv. 10/8</strain>
        <tissue evidence="1">Leaf</tissue>
    </source>
</reference>
<dbReference type="PANTHER" id="PTHR34194:SF2">
    <property type="entry name" value="F14J8.16 PROTEIN"/>
    <property type="match status" value="1"/>
</dbReference>
<dbReference type="EMBL" id="LXQA010058138">
    <property type="protein sequence ID" value="MCI05268.1"/>
    <property type="molecule type" value="Genomic_DNA"/>
</dbReference>
<accession>A0A392NZR7</accession>
<organism evidence="1 2">
    <name type="scientific">Trifolium medium</name>
    <dbReference type="NCBI Taxonomy" id="97028"/>
    <lineage>
        <taxon>Eukaryota</taxon>
        <taxon>Viridiplantae</taxon>
        <taxon>Streptophyta</taxon>
        <taxon>Embryophyta</taxon>
        <taxon>Tracheophyta</taxon>
        <taxon>Spermatophyta</taxon>
        <taxon>Magnoliopsida</taxon>
        <taxon>eudicotyledons</taxon>
        <taxon>Gunneridae</taxon>
        <taxon>Pentapetalae</taxon>
        <taxon>rosids</taxon>
        <taxon>fabids</taxon>
        <taxon>Fabales</taxon>
        <taxon>Fabaceae</taxon>
        <taxon>Papilionoideae</taxon>
        <taxon>50 kb inversion clade</taxon>
        <taxon>NPAAA clade</taxon>
        <taxon>Hologalegina</taxon>
        <taxon>IRL clade</taxon>
        <taxon>Trifolieae</taxon>
        <taxon>Trifolium</taxon>
    </lineage>
</organism>
<comment type="caution">
    <text evidence="1">The sequence shown here is derived from an EMBL/GenBank/DDBJ whole genome shotgun (WGS) entry which is preliminary data.</text>
</comment>
<dbReference type="PANTHER" id="PTHR34194">
    <property type="entry name" value="F14J8.16 PROTEIN"/>
    <property type="match status" value="1"/>
</dbReference>
<evidence type="ECO:0000313" key="2">
    <source>
        <dbReference type="Proteomes" id="UP000265520"/>
    </source>
</evidence>
<protein>
    <submittedName>
        <fullName evidence="1">Uncharacterized protein</fullName>
    </submittedName>
</protein>
<name>A0A392NZR7_9FABA</name>
<evidence type="ECO:0000313" key="1">
    <source>
        <dbReference type="EMBL" id="MCI05268.1"/>
    </source>
</evidence>
<sequence>DIKVQKPVQNYKDLRGRIKIYEEDRAGKSYLEHNFDLAKQIEAACDDPPKELCLLRGFFFWLSVSIL</sequence>
<keyword evidence="2" id="KW-1185">Reference proteome</keyword>
<proteinExistence type="predicted"/>